<comment type="caution">
    <text evidence="2">The sequence shown here is derived from an EMBL/GenBank/DDBJ whole genome shotgun (WGS) entry which is preliminary data.</text>
</comment>
<dbReference type="AlphaFoldDB" id="L8X6H5"/>
<dbReference type="Proteomes" id="UP000011668">
    <property type="component" value="Unassembled WGS sequence"/>
</dbReference>
<evidence type="ECO:0000313" key="2">
    <source>
        <dbReference type="EMBL" id="ELU45775.1"/>
    </source>
</evidence>
<dbReference type="OrthoDB" id="3262664at2759"/>
<evidence type="ECO:0000313" key="3">
    <source>
        <dbReference type="Proteomes" id="UP000011668"/>
    </source>
</evidence>
<proteinExistence type="predicted"/>
<dbReference type="HOGENOM" id="CLU_783419_0_0_1"/>
<organism evidence="2 3">
    <name type="scientific">Thanatephorus cucumeris (strain AG1-IA)</name>
    <name type="common">Rice sheath blight fungus</name>
    <name type="synonym">Rhizoctonia solani</name>
    <dbReference type="NCBI Taxonomy" id="983506"/>
    <lineage>
        <taxon>Eukaryota</taxon>
        <taxon>Fungi</taxon>
        <taxon>Dikarya</taxon>
        <taxon>Basidiomycota</taxon>
        <taxon>Agaricomycotina</taxon>
        <taxon>Agaricomycetes</taxon>
        <taxon>Cantharellales</taxon>
        <taxon>Ceratobasidiaceae</taxon>
        <taxon>Rhizoctonia</taxon>
        <taxon>Rhizoctonia solani AG-1</taxon>
    </lineage>
</organism>
<evidence type="ECO:0000256" key="1">
    <source>
        <dbReference type="SAM" id="MobiDB-lite"/>
    </source>
</evidence>
<sequence length="354" mass="38988">MIPVADMAQSMREGMAWTTELNRIIWGCPNEAIVRCSRSQGMVEAHTSTMVPGIETQHNNNETQHEQILLFSENGCGDMDVTSSDNAWIPRSTPALIGGVTTEYEAPEFSWASSCRPCLGSPTISNKHENRQRILDKPAKKGNPGLPTVVRGRFQACAWRSTRVMFTSARGRVQTIHRQRVSPEESRFTECIGPDLNWPSAAHPKCKLQLLLECGQPDGDVHAQVNMDELVASLKHSHIGNEARELSALHAQLSKALLQFPHFPQTPIPSSPVSSHAPLAGFAPPTTPTHGRTQYFDPMAQAGHYQYAPPASPEMQSHSLAPSPPSDAYPSADPFYAQQAQLNSWPRAMTAQRR</sequence>
<protein>
    <submittedName>
        <fullName evidence="2">Uncharacterized protein</fullName>
    </submittedName>
</protein>
<gene>
    <name evidence="2" type="ORF">AG1IA_00183</name>
</gene>
<dbReference type="EMBL" id="AFRT01000036">
    <property type="protein sequence ID" value="ELU45775.1"/>
    <property type="molecule type" value="Genomic_DNA"/>
</dbReference>
<keyword evidence="3" id="KW-1185">Reference proteome</keyword>
<accession>L8X6H5</accession>
<reference evidence="2 3" key="1">
    <citation type="journal article" date="2013" name="Nat. Commun.">
        <title>The evolution and pathogenic mechanisms of the rice sheath blight pathogen.</title>
        <authorList>
            <person name="Zheng A."/>
            <person name="Lin R."/>
            <person name="Xu L."/>
            <person name="Qin P."/>
            <person name="Tang C."/>
            <person name="Ai P."/>
            <person name="Zhang D."/>
            <person name="Liu Y."/>
            <person name="Sun Z."/>
            <person name="Feng H."/>
            <person name="Wang Y."/>
            <person name="Chen Y."/>
            <person name="Liang X."/>
            <person name="Fu R."/>
            <person name="Li Q."/>
            <person name="Zhang J."/>
            <person name="Yu X."/>
            <person name="Xie Z."/>
            <person name="Ding L."/>
            <person name="Guan P."/>
            <person name="Tang J."/>
            <person name="Liang Y."/>
            <person name="Wang S."/>
            <person name="Deng Q."/>
            <person name="Li S."/>
            <person name="Zhu J."/>
            <person name="Wang L."/>
            <person name="Liu H."/>
            <person name="Li P."/>
        </authorList>
    </citation>
    <scope>NUCLEOTIDE SEQUENCE [LARGE SCALE GENOMIC DNA]</scope>
    <source>
        <strain evidence="3">AG-1 IA</strain>
    </source>
</reference>
<feature type="region of interest" description="Disordered" evidence="1">
    <location>
        <begin position="304"/>
        <end position="334"/>
    </location>
</feature>
<name>L8X6H5_THACA</name>